<reference evidence="2 3" key="1">
    <citation type="journal article" date="2015" name="Sci. Rep.">
        <title>Genome of the facultative scuticociliatosis pathogen Pseudocohnilembus persalinus provides insight into its virulence through horizontal gene transfer.</title>
        <authorList>
            <person name="Xiong J."/>
            <person name="Wang G."/>
            <person name="Cheng J."/>
            <person name="Tian M."/>
            <person name="Pan X."/>
            <person name="Warren A."/>
            <person name="Jiang C."/>
            <person name="Yuan D."/>
            <person name="Miao W."/>
        </authorList>
    </citation>
    <scope>NUCLEOTIDE SEQUENCE [LARGE SCALE GENOMIC DNA]</scope>
    <source>
        <strain evidence="2">36N120E</strain>
    </source>
</reference>
<accession>A0A0V0R269</accession>
<name>A0A0V0R269_PSEPJ</name>
<protein>
    <submittedName>
        <fullName evidence="2">Uncharacterized protein</fullName>
    </submittedName>
</protein>
<proteinExistence type="predicted"/>
<keyword evidence="3" id="KW-1185">Reference proteome</keyword>
<dbReference type="AlphaFoldDB" id="A0A0V0R269"/>
<evidence type="ECO:0000256" key="1">
    <source>
        <dbReference type="SAM" id="MobiDB-lite"/>
    </source>
</evidence>
<sequence>MKSEQLISIIYSIKVKQKTVESVIKSKESAGSLYKSHISTQKQQNKADLEFLKNQNFKNDPQKDKKQKNKKIESLEQNLESLYDSSNLGIPAFESKQFVQVDVNQTLKNVELNNKENNQIADSQMVSHSILKNSNKFHNNITFNQNKEKDNNQQFSALNSKNNSTKIKHSREQDLSMSRQESENLLQSFQIKKNDSFFEDCTQLDQQNDQKKDQQSYKELKRKKTVHYGDEEEIKASDNQFNDFVSNLSNFKEQQDDLQPSPNKKDLSKIFKNSVRMSVNLKQLTEKYNRGNTLDKSHQNYLEKVQPFGCR</sequence>
<feature type="region of interest" description="Disordered" evidence="1">
    <location>
        <begin position="158"/>
        <end position="182"/>
    </location>
</feature>
<evidence type="ECO:0000313" key="3">
    <source>
        <dbReference type="Proteomes" id="UP000054937"/>
    </source>
</evidence>
<gene>
    <name evidence="2" type="ORF">PPERSA_01870</name>
</gene>
<evidence type="ECO:0000313" key="2">
    <source>
        <dbReference type="EMBL" id="KRX08617.1"/>
    </source>
</evidence>
<feature type="region of interest" description="Disordered" evidence="1">
    <location>
        <begin position="205"/>
        <end position="224"/>
    </location>
</feature>
<organism evidence="2 3">
    <name type="scientific">Pseudocohnilembus persalinus</name>
    <name type="common">Ciliate</name>
    <dbReference type="NCBI Taxonomy" id="266149"/>
    <lineage>
        <taxon>Eukaryota</taxon>
        <taxon>Sar</taxon>
        <taxon>Alveolata</taxon>
        <taxon>Ciliophora</taxon>
        <taxon>Intramacronucleata</taxon>
        <taxon>Oligohymenophorea</taxon>
        <taxon>Scuticociliatia</taxon>
        <taxon>Philasterida</taxon>
        <taxon>Pseudocohnilembidae</taxon>
        <taxon>Pseudocohnilembus</taxon>
    </lineage>
</organism>
<dbReference type="InParanoid" id="A0A0V0R269"/>
<dbReference type="Proteomes" id="UP000054937">
    <property type="component" value="Unassembled WGS sequence"/>
</dbReference>
<comment type="caution">
    <text evidence="2">The sequence shown here is derived from an EMBL/GenBank/DDBJ whole genome shotgun (WGS) entry which is preliminary data.</text>
</comment>
<feature type="compositionally biased region" description="Basic and acidic residues" evidence="1">
    <location>
        <begin position="208"/>
        <end position="219"/>
    </location>
</feature>
<dbReference type="EMBL" id="LDAU01000061">
    <property type="protein sequence ID" value="KRX08617.1"/>
    <property type="molecule type" value="Genomic_DNA"/>
</dbReference>